<dbReference type="RefSeq" id="WP_167226604.1">
    <property type="nucleotide sequence ID" value="NZ_VUYU01000011.1"/>
</dbReference>
<dbReference type="InterPro" id="IPR002577">
    <property type="entry name" value="HTH_HxlR"/>
</dbReference>
<dbReference type="SUPFAM" id="SSF46785">
    <property type="entry name" value="Winged helix' DNA-binding domain"/>
    <property type="match status" value="1"/>
</dbReference>
<sequence length="161" mass="17383">MAKRKSMKADPCPVARALDVIGERWCLLVVRDAFDGARRFGDFQRRLGVARNILADRLRVLVEAGVLAVQPAADGTAYQEYVLTARGESLFPVIVALRQWGEQQLFARGEAHSQLVDRHSGQALAPMLPRAADGRLLDAGGTVVNKLADSAGQVLSPCSSC</sequence>
<evidence type="ECO:0000313" key="5">
    <source>
        <dbReference type="EMBL" id="NHZ35384.1"/>
    </source>
</evidence>
<dbReference type="Pfam" id="PF01638">
    <property type="entry name" value="HxlR"/>
    <property type="match status" value="1"/>
</dbReference>
<gene>
    <name evidence="5" type="ORF">F0185_17610</name>
</gene>
<evidence type="ECO:0000259" key="4">
    <source>
        <dbReference type="PROSITE" id="PS51118"/>
    </source>
</evidence>
<keyword evidence="1" id="KW-0805">Transcription regulation</keyword>
<evidence type="ECO:0000313" key="6">
    <source>
        <dbReference type="Proteomes" id="UP000785613"/>
    </source>
</evidence>
<evidence type="ECO:0000256" key="3">
    <source>
        <dbReference type="ARBA" id="ARBA00023163"/>
    </source>
</evidence>
<keyword evidence="6" id="KW-1185">Reference proteome</keyword>
<evidence type="ECO:0000256" key="1">
    <source>
        <dbReference type="ARBA" id="ARBA00023015"/>
    </source>
</evidence>
<dbReference type="PROSITE" id="PS51118">
    <property type="entry name" value="HTH_HXLR"/>
    <property type="match status" value="1"/>
</dbReference>
<dbReference type="Proteomes" id="UP000785613">
    <property type="component" value="Unassembled WGS sequence"/>
</dbReference>
<dbReference type="InterPro" id="IPR036390">
    <property type="entry name" value="WH_DNA-bd_sf"/>
</dbReference>
<keyword evidence="3" id="KW-0804">Transcription</keyword>
<name>A0ABX0LL46_9BURK</name>
<protein>
    <submittedName>
        <fullName evidence="5">Helix-turn-helix transcriptional regulator</fullName>
    </submittedName>
</protein>
<dbReference type="InterPro" id="IPR036388">
    <property type="entry name" value="WH-like_DNA-bd_sf"/>
</dbReference>
<feature type="domain" description="HTH hxlR-type" evidence="4">
    <location>
        <begin position="12"/>
        <end position="109"/>
    </location>
</feature>
<dbReference type="PANTHER" id="PTHR33204">
    <property type="entry name" value="TRANSCRIPTIONAL REGULATOR, MARR FAMILY"/>
    <property type="match status" value="1"/>
</dbReference>
<evidence type="ECO:0000256" key="2">
    <source>
        <dbReference type="ARBA" id="ARBA00023125"/>
    </source>
</evidence>
<organism evidence="5 6">
    <name type="scientific">Massilia rubra</name>
    <dbReference type="NCBI Taxonomy" id="2607910"/>
    <lineage>
        <taxon>Bacteria</taxon>
        <taxon>Pseudomonadati</taxon>
        <taxon>Pseudomonadota</taxon>
        <taxon>Betaproteobacteria</taxon>
        <taxon>Burkholderiales</taxon>
        <taxon>Oxalobacteraceae</taxon>
        <taxon>Telluria group</taxon>
        <taxon>Massilia</taxon>
    </lineage>
</organism>
<accession>A0ABX0LL46</accession>
<dbReference type="Gene3D" id="1.10.10.10">
    <property type="entry name" value="Winged helix-like DNA-binding domain superfamily/Winged helix DNA-binding domain"/>
    <property type="match status" value="1"/>
</dbReference>
<proteinExistence type="predicted"/>
<reference evidence="5 6" key="1">
    <citation type="submission" date="2019-09" db="EMBL/GenBank/DDBJ databases">
        <title>Taxonomy of Antarctic Massilia spp.: description of Massilia rubra sp. nov., Massilia aquatica sp. nov., Massilia mucilaginosa sp. nov., Massilia frigida sp. nov. isolated from streams, lakes and regoliths.</title>
        <authorList>
            <person name="Holochova P."/>
            <person name="Sedlacek I."/>
            <person name="Kralova S."/>
            <person name="Maslanova I."/>
            <person name="Busse H.-J."/>
            <person name="Stankova E."/>
            <person name="Vrbovska V."/>
            <person name="Kovarovic V."/>
            <person name="Bartak M."/>
            <person name="Svec P."/>
            <person name="Pantucek R."/>
        </authorList>
    </citation>
    <scope>NUCLEOTIDE SEQUENCE [LARGE SCALE GENOMIC DNA]</scope>
    <source>
        <strain evidence="5 6">CCM 8692</strain>
    </source>
</reference>
<dbReference type="PANTHER" id="PTHR33204:SF18">
    <property type="entry name" value="TRANSCRIPTIONAL REGULATORY PROTEIN"/>
    <property type="match status" value="1"/>
</dbReference>
<dbReference type="EMBL" id="VUYU01000011">
    <property type="protein sequence ID" value="NHZ35384.1"/>
    <property type="molecule type" value="Genomic_DNA"/>
</dbReference>
<comment type="caution">
    <text evidence="5">The sequence shown here is derived from an EMBL/GenBank/DDBJ whole genome shotgun (WGS) entry which is preliminary data.</text>
</comment>
<keyword evidence="2" id="KW-0238">DNA-binding</keyword>